<dbReference type="Pfam" id="PF00378">
    <property type="entry name" value="ECH_1"/>
    <property type="match status" value="1"/>
</dbReference>
<sequence length="638" mass="70422">MKTTDFDFDIKSRVMPHDPIELRGKTRESGKMIVLDRTAKTIEHRVFSTICDYLRPGDLLVANDSYMLSNTLDFTKGDNAVQITLHGHEPDSMALVSVRAVDGHGVVIEPGLVLQSKDEDSLTCTLVHQNEDALWSVRFEPFELQMATLEKYGRRLNEVVHFNPEFWTTKRDAYRSVYAKVPGSLQIPSAGLHFSNGLLAEAVAKGVELAFITLHVGVSETFMVRHITTEDIENHKVRSEYYEVGGQAAAQINKARAEGRRVVAVGTTVMRTLETLTLNKAPATPIEARSGWTDLYIYPGFQFKAVDVLLTNLHRPRSSHIVLTASFAGTELTMKSYDEIGKMGGYEFDMFGDSMLITLAATASTKPPAGGDGDVLCSVDAAPPGGQGTVATVTLSNPRRLNSLSRELIAKLTSTLRSLASEPDVRCVVIQGAAPATGKSPSFTTGANIFEMTHLKSYDDAKKFITELHHACQAMRNVPVPAIARIDGLCLGGGLELAASCDFRYATSRSTFGMPETKFGIPSVVEARLLANIIGWQRTKEMVYFAKSYDAVEMERWWLVDQSCESAEELDEVVMDAVTTISSFGRQAMREQKRLVRIWEESDLVTGIEAGVDSYARMFNDGGSEPAHYMKVFTERKK</sequence>
<evidence type="ECO:0000256" key="4">
    <source>
        <dbReference type="ARBA" id="ARBA00022785"/>
    </source>
</evidence>
<keyword evidence="4" id="KW-0671">Queuosine biosynthesis</keyword>
<dbReference type="SUPFAM" id="SSF111337">
    <property type="entry name" value="QueA-like"/>
    <property type="match status" value="1"/>
</dbReference>
<organism evidence="5 6">
    <name type="scientific">Purpureocillium lilacinum</name>
    <name type="common">Paecilomyces lilacinus</name>
    <dbReference type="NCBI Taxonomy" id="33203"/>
    <lineage>
        <taxon>Eukaryota</taxon>
        <taxon>Fungi</taxon>
        <taxon>Dikarya</taxon>
        <taxon>Ascomycota</taxon>
        <taxon>Pezizomycotina</taxon>
        <taxon>Sordariomycetes</taxon>
        <taxon>Hypocreomycetidae</taxon>
        <taxon>Hypocreales</taxon>
        <taxon>Ophiocordycipitaceae</taxon>
        <taxon>Purpureocillium</taxon>
    </lineage>
</organism>
<dbReference type="AlphaFoldDB" id="A0A179GDL6"/>
<dbReference type="SUPFAM" id="SSF52096">
    <property type="entry name" value="ClpP/crotonase"/>
    <property type="match status" value="1"/>
</dbReference>
<dbReference type="Gene3D" id="3.90.226.10">
    <property type="entry name" value="2-enoyl-CoA Hydratase, Chain A, domain 1"/>
    <property type="match status" value="1"/>
</dbReference>
<gene>
    <name evidence="5" type="ORF">VFPFJ_10690</name>
</gene>
<dbReference type="InterPro" id="IPR001753">
    <property type="entry name" value="Enoyl-CoA_hydra/iso"/>
</dbReference>
<comment type="caution">
    <text evidence="5">The sequence shown here is derived from an EMBL/GenBank/DDBJ whole genome shotgun (WGS) entry which is preliminary data.</text>
</comment>
<protein>
    <submittedName>
        <fullName evidence="5">S-adenosylmethionine:tRNA ribosyltransferase-isomerase</fullName>
    </submittedName>
</protein>
<dbReference type="STRING" id="33203.A0A179GDL6"/>
<dbReference type="Gene3D" id="3.40.1780.10">
    <property type="entry name" value="QueA-like"/>
    <property type="match status" value="1"/>
</dbReference>
<dbReference type="CDD" id="cd06558">
    <property type="entry name" value="crotonase-like"/>
    <property type="match status" value="1"/>
</dbReference>
<name>A0A179GDL6_PURLI</name>
<evidence type="ECO:0000256" key="3">
    <source>
        <dbReference type="ARBA" id="ARBA00022691"/>
    </source>
</evidence>
<keyword evidence="1" id="KW-0963">Cytoplasm</keyword>
<evidence type="ECO:0000313" key="5">
    <source>
        <dbReference type="EMBL" id="OAQ75926.1"/>
    </source>
</evidence>
<dbReference type="GO" id="GO:0051075">
    <property type="term" value="F:S-adenosylmethionine:tRNA ribosyltransferase-isomerase activity"/>
    <property type="evidence" value="ECO:0007669"/>
    <property type="project" value="TreeGrafter"/>
</dbReference>
<accession>A0A179GDL6</accession>
<dbReference type="PANTHER" id="PTHR30307:SF0">
    <property type="entry name" value="S-ADENOSYLMETHIONINE:TRNA RIBOSYLTRANSFERASE-ISOMERASE"/>
    <property type="match status" value="1"/>
</dbReference>
<evidence type="ECO:0000256" key="2">
    <source>
        <dbReference type="ARBA" id="ARBA00022679"/>
    </source>
</evidence>
<dbReference type="Proteomes" id="UP000078340">
    <property type="component" value="Unassembled WGS sequence"/>
</dbReference>
<keyword evidence="5" id="KW-0413">Isomerase</keyword>
<reference evidence="5 6" key="1">
    <citation type="submission" date="2016-02" db="EMBL/GenBank/DDBJ databases">
        <title>Biosynthesis of antibiotic leucinostatins and their inhibition on Phytophthora in bio-control Purpureocillium lilacinum.</title>
        <authorList>
            <person name="Wang G."/>
            <person name="Liu Z."/>
            <person name="Lin R."/>
            <person name="Li E."/>
            <person name="Mao Z."/>
            <person name="Ling J."/>
            <person name="Yin W."/>
            <person name="Xie B."/>
        </authorList>
    </citation>
    <scope>NUCLEOTIDE SEQUENCE [LARGE SCALE GENOMIC DNA]</scope>
    <source>
        <strain evidence="5">PLFJ-1</strain>
    </source>
</reference>
<evidence type="ECO:0000256" key="1">
    <source>
        <dbReference type="ARBA" id="ARBA00022490"/>
    </source>
</evidence>
<dbReference type="EMBL" id="LSBI01000015">
    <property type="protein sequence ID" value="OAQ75926.1"/>
    <property type="molecule type" value="Genomic_DNA"/>
</dbReference>
<dbReference type="Gene3D" id="2.40.10.240">
    <property type="entry name" value="QueA-like"/>
    <property type="match status" value="1"/>
</dbReference>
<dbReference type="GO" id="GO:0008616">
    <property type="term" value="P:tRNA queuosine(34) biosynthetic process"/>
    <property type="evidence" value="ECO:0007669"/>
    <property type="project" value="UniProtKB-KW"/>
</dbReference>
<dbReference type="InterPro" id="IPR029045">
    <property type="entry name" value="ClpP/crotonase-like_dom_sf"/>
</dbReference>
<keyword evidence="2 5" id="KW-0808">Transferase</keyword>
<dbReference type="InterPro" id="IPR042119">
    <property type="entry name" value="QueA_dom2"/>
</dbReference>
<dbReference type="InterPro" id="IPR036100">
    <property type="entry name" value="QueA_sf"/>
</dbReference>
<dbReference type="PANTHER" id="PTHR30307">
    <property type="entry name" value="S-ADENOSYLMETHIONINE:TRNA RIBOSYLTRANSFERASE-ISOMERASE"/>
    <property type="match status" value="1"/>
</dbReference>
<dbReference type="Pfam" id="PF02547">
    <property type="entry name" value="Queuosine_synth"/>
    <property type="match status" value="1"/>
</dbReference>
<dbReference type="InterPro" id="IPR003699">
    <property type="entry name" value="QueA"/>
</dbReference>
<evidence type="ECO:0000313" key="6">
    <source>
        <dbReference type="Proteomes" id="UP000078340"/>
    </source>
</evidence>
<proteinExistence type="predicted"/>
<dbReference type="InterPro" id="IPR042118">
    <property type="entry name" value="QueA_dom1"/>
</dbReference>
<keyword evidence="3" id="KW-0949">S-adenosyl-L-methionine</keyword>